<dbReference type="GeneID" id="92378451"/>
<organism evidence="1 2">
    <name type="scientific">Trypanosoma equiperdum</name>
    <dbReference type="NCBI Taxonomy" id="5694"/>
    <lineage>
        <taxon>Eukaryota</taxon>
        <taxon>Discoba</taxon>
        <taxon>Euglenozoa</taxon>
        <taxon>Kinetoplastea</taxon>
        <taxon>Metakinetoplastina</taxon>
        <taxon>Trypanosomatida</taxon>
        <taxon>Trypanosomatidae</taxon>
        <taxon>Trypanosoma</taxon>
    </lineage>
</organism>
<comment type="caution">
    <text evidence="1">The sequence shown here is derived from an EMBL/GenBank/DDBJ whole genome shotgun (WGS) entry which is preliminary data.</text>
</comment>
<evidence type="ECO:0000313" key="2">
    <source>
        <dbReference type="Proteomes" id="UP000195570"/>
    </source>
</evidence>
<protein>
    <submittedName>
        <fullName evidence="1">Uncharacterized protein</fullName>
    </submittedName>
</protein>
<sequence>MNDWITKALEEKQILSLPSLADVKGVFCVAREHEWYDDCVVMDWTALHRGLRPSTSSFNPTVAVAEVMRFGCELEGDGSLATALELRTPWCVVPLAEQAQRLSVFLHPSGANVKPYMFCRGPPGQRSVRDDLHSVLQGVQRQLRDSGIRCHVFFGSVIVVSDDFEHLMHLTAAVYRALKSAGIELNANASSFEPRRVFRTAGGLCWNTLSPISLKSVDNMAALLVDLFYMWLGDFYLWLCVTPPESLLGVAGRDEDKMKVFRDFIVKRVVPNCECIEFNGLADVDVEELLTAAKPLLKRKLPLVGPQKWSALELRLCLAALKAYEHPPP</sequence>
<reference evidence="1" key="1">
    <citation type="submission" date="2016-09" db="EMBL/GenBank/DDBJ databases">
        <authorList>
            <person name="Hebert L."/>
            <person name="Moumen B."/>
        </authorList>
    </citation>
    <scope>NUCLEOTIDE SEQUENCE [LARGE SCALE GENOMIC DNA]</scope>
    <source>
        <strain evidence="1">OVI</strain>
    </source>
</reference>
<accession>A0A1G4IK64</accession>
<dbReference type="VEuPathDB" id="TriTrypDB:TEOVI_000451100"/>
<name>A0A1G4IK64_TRYEQ</name>
<dbReference type="RefSeq" id="XP_067083377.1">
    <property type="nucleotide sequence ID" value="XM_067227276.1"/>
</dbReference>
<proteinExistence type="predicted"/>
<dbReference type="EMBL" id="CZPT02001928">
    <property type="protein sequence ID" value="SCU72927.1"/>
    <property type="molecule type" value="Genomic_DNA"/>
</dbReference>
<dbReference type="Proteomes" id="UP000195570">
    <property type="component" value="Unassembled WGS sequence"/>
</dbReference>
<evidence type="ECO:0000313" key="1">
    <source>
        <dbReference type="EMBL" id="SCU72927.1"/>
    </source>
</evidence>
<gene>
    <name evidence="1" type="ORF">TEOVI_000451100</name>
</gene>
<keyword evidence="2" id="KW-1185">Reference proteome</keyword>
<dbReference type="AlphaFoldDB" id="A0A1G4IK64"/>